<name>A0A0J1FKZ6_9FIRM</name>
<dbReference type="Proteomes" id="UP000036356">
    <property type="component" value="Unassembled WGS sequence"/>
</dbReference>
<dbReference type="PANTHER" id="PTHR32114:SF2">
    <property type="entry name" value="ABC TRANSPORTER ABCH.3"/>
    <property type="match status" value="1"/>
</dbReference>
<dbReference type="SUPFAM" id="SSF75712">
    <property type="entry name" value="Rad50 coiled-coil Zn hook"/>
    <property type="match status" value="1"/>
</dbReference>
<evidence type="ECO:0000313" key="6">
    <source>
        <dbReference type="Proteomes" id="UP000036356"/>
    </source>
</evidence>
<gene>
    <name evidence="5" type="primary">smc_5</name>
    <name evidence="5" type="ORF">DEAC_c40410</name>
</gene>
<evidence type="ECO:0000256" key="3">
    <source>
        <dbReference type="ARBA" id="ARBA00013368"/>
    </source>
</evidence>
<dbReference type="PATRIC" id="fig|476652.3.peg.4281"/>
<comment type="caution">
    <text evidence="5">The sequence shown here is derived from an EMBL/GenBank/DDBJ whole genome shotgun (WGS) entry which is preliminary data.</text>
</comment>
<reference evidence="5 6" key="1">
    <citation type="submission" date="2015-06" db="EMBL/GenBank/DDBJ databases">
        <title>Draft genome of the moderately acidophilic sulfate reducer Candidatus Desulfosporosinus acididurans strain M1.</title>
        <authorList>
            <person name="Poehlein A."/>
            <person name="Petzsch P."/>
            <person name="Johnson B.D."/>
            <person name="Schloemann M."/>
            <person name="Daniel R."/>
            <person name="Muehling M."/>
        </authorList>
    </citation>
    <scope>NUCLEOTIDE SEQUENCE [LARGE SCALE GENOMIC DNA]</scope>
    <source>
        <strain evidence="5 6">M1</strain>
    </source>
</reference>
<evidence type="ECO:0000313" key="5">
    <source>
        <dbReference type="EMBL" id="KLU64047.1"/>
    </source>
</evidence>
<organism evidence="5 6">
    <name type="scientific">Desulfosporosinus acididurans</name>
    <dbReference type="NCBI Taxonomy" id="476652"/>
    <lineage>
        <taxon>Bacteria</taxon>
        <taxon>Bacillati</taxon>
        <taxon>Bacillota</taxon>
        <taxon>Clostridia</taxon>
        <taxon>Eubacteriales</taxon>
        <taxon>Desulfitobacteriaceae</taxon>
        <taxon>Desulfosporosinus</taxon>
    </lineage>
</organism>
<dbReference type="STRING" id="476652.DEAC_c40410"/>
<dbReference type="Gene3D" id="3.40.50.300">
    <property type="entry name" value="P-loop containing nucleotide triphosphate hydrolases"/>
    <property type="match status" value="1"/>
</dbReference>
<evidence type="ECO:0000256" key="2">
    <source>
        <dbReference type="ARBA" id="ARBA00011322"/>
    </source>
</evidence>
<accession>A0A0J1FKZ6</accession>
<proteinExistence type="inferred from homology"/>
<dbReference type="Gene3D" id="1.10.287.510">
    <property type="entry name" value="Helix hairpin bin"/>
    <property type="match status" value="1"/>
</dbReference>
<evidence type="ECO:0000256" key="4">
    <source>
        <dbReference type="SAM" id="Coils"/>
    </source>
</evidence>
<keyword evidence="4" id="KW-0175">Coiled coil</keyword>
<feature type="coiled-coil region" evidence="4">
    <location>
        <begin position="483"/>
        <end position="537"/>
    </location>
</feature>
<dbReference type="SUPFAM" id="SSF52540">
    <property type="entry name" value="P-loop containing nucleoside triphosphate hydrolases"/>
    <property type="match status" value="1"/>
</dbReference>
<dbReference type="GO" id="GO:0016887">
    <property type="term" value="F:ATP hydrolysis activity"/>
    <property type="evidence" value="ECO:0007669"/>
    <property type="project" value="InterPro"/>
</dbReference>
<dbReference type="AlphaFoldDB" id="A0A0J1FKZ6"/>
<sequence>MNQILLSKMEIRNFKGIKDFNLDIGGLNASIFGENGKGKTTLYDAFLWALFNKDSANRADFSVKPQDKEGNDIHFLETDVTLHLLINGQSKTLRKMLKEKWTRKRGTATDEFTGHETSYWVDDVPAKAKEYQSEINVIFNENGFKILTNPFFFCTQIKWEDRRKILMEICGDVSDADVIASDKSLEALTEILSGKSINDQRKIIAEKIKMLNEQIEAIPIKINELSRTVLGEEINYSVVEAGLLEHKASLRKIEKSMLDAGQLASDFRQKQQEAFKFSAALEDRKKELDTSARAGIKQLLDEKTLLENEKYRLENSKLSLGEKIKSCSLEVTKLSDFMTDLRTNWGVINSTTFNAPDPDNFICPTCKRTLPEHDIEHQIKEMKESFDQNKQSELAKINADGKSLKERKEKLETDAVKFNEELFRCEAKIREIEERLAELSKEIDAEPKNIAVPNYNSDEQYRSLQSQYNVLMEELNKPVEDTTSELLQQKAKVTEQIETLNNLLHTRDVAIKTKARIEELKAEERTLAQQLSEFEKQRYLIEQFIKAKVNLLEGNINSRFKIVKWKLFKTNINGGIEEICEPMVNGVGFSTNLNHAARVNAGLDIINVLADHYGCTAPIWIDFRESVSKIIDTKSQVINLIKSEPDKVLRVEVA</sequence>
<evidence type="ECO:0000256" key="1">
    <source>
        <dbReference type="ARBA" id="ARBA00006930"/>
    </source>
</evidence>
<dbReference type="PANTHER" id="PTHR32114">
    <property type="entry name" value="ABC TRANSPORTER ABCH.3"/>
    <property type="match status" value="1"/>
</dbReference>
<comment type="subunit">
    <text evidence="2">Heterodimer of SbcC and SbcD.</text>
</comment>
<protein>
    <recommendedName>
        <fullName evidence="3">Nuclease SbcCD subunit C</fullName>
    </recommendedName>
</protein>
<feature type="coiled-coil region" evidence="4">
    <location>
        <begin position="394"/>
        <end position="449"/>
    </location>
</feature>
<dbReference type="InterPro" id="IPR027417">
    <property type="entry name" value="P-loop_NTPase"/>
</dbReference>
<dbReference type="GO" id="GO:0006302">
    <property type="term" value="P:double-strand break repair"/>
    <property type="evidence" value="ECO:0007669"/>
    <property type="project" value="InterPro"/>
</dbReference>
<keyword evidence="6" id="KW-1185">Reference proteome</keyword>
<dbReference type="RefSeq" id="WP_047811809.1">
    <property type="nucleotide sequence ID" value="NZ_LDZY01000018.1"/>
</dbReference>
<comment type="similarity">
    <text evidence="1">Belongs to the SMC family. SbcC subfamily.</text>
</comment>
<dbReference type="EMBL" id="LDZY01000018">
    <property type="protein sequence ID" value="KLU64047.1"/>
    <property type="molecule type" value="Genomic_DNA"/>
</dbReference>